<keyword evidence="2" id="KW-1133">Transmembrane helix</keyword>
<evidence type="ECO:0000256" key="2">
    <source>
        <dbReference type="SAM" id="Phobius"/>
    </source>
</evidence>
<feature type="region of interest" description="Disordered" evidence="1">
    <location>
        <begin position="123"/>
        <end position="149"/>
    </location>
</feature>
<accession>A0A507AGY5</accession>
<keyword evidence="2" id="KW-0812">Transmembrane</keyword>
<organism evidence="3 5">
    <name type="scientific">Thyridium curvatum</name>
    <dbReference type="NCBI Taxonomy" id="1093900"/>
    <lineage>
        <taxon>Eukaryota</taxon>
        <taxon>Fungi</taxon>
        <taxon>Dikarya</taxon>
        <taxon>Ascomycota</taxon>
        <taxon>Pezizomycotina</taxon>
        <taxon>Sordariomycetes</taxon>
        <taxon>Sordariomycetidae</taxon>
        <taxon>Thyridiales</taxon>
        <taxon>Thyridiaceae</taxon>
        <taxon>Thyridium</taxon>
    </lineage>
</organism>
<name>A0A507AGY5_9PEZI</name>
<keyword evidence="5" id="KW-1185">Reference proteome</keyword>
<dbReference type="Proteomes" id="UP000319257">
    <property type="component" value="Unassembled WGS sequence"/>
</dbReference>
<gene>
    <name evidence="3" type="ORF">E0L32_001575</name>
    <name evidence="4" type="ORF">E0L32_001622</name>
</gene>
<evidence type="ECO:0000313" key="3">
    <source>
        <dbReference type="EMBL" id="TPX09115.1"/>
    </source>
</evidence>
<proteinExistence type="predicted"/>
<dbReference type="OrthoDB" id="3527108at2759"/>
<evidence type="ECO:0000313" key="4">
    <source>
        <dbReference type="EMBL" id="TPX09162.1"/>
    </source>
</evidence>
<dbReference type="RefSeq" id="XP_030990826.1">
    <property type="nucleotide sequence ID" value="XM_031135669.1"/>
</dbReference>
<protein>
    <submittedName>
        <fullName evidence="3">Uncharacterized protein</fullName>
    </submittedName>
</protein>
<dbReference type="AlphaFoldDB" id="A0A507AGY5"/>
<dbReference type="GeneID" id="41969022"/>
<sequence length="527" mass="58557">MLSIQTASESSNLEASPSPHCLGGWSQAEVAKNLPSRDLLATYAIIAVHRRSHDLASPARIQYAMTLASRTSKLPFRTVLRFFVLPLFLAALLSVIAYTYSTAGLPSRVGSLLPPLPHIDIPNPLAAKPSETPRNTHAPPKHKPTPTWLPPAATDPFPLLASSTASPPPIPKHNAPRANMHAEYGLSHMPPLFIGFTRQWPILLQAVVAYITAGWPPESIVVVENTGVQGANAAGRLSLQNPFFLNHTTLARLGVSVVRTPALLTFAQMQNFFLHTAHERSWPYYFYSHQDVLVFSFEDGADTAHRPGDRPWEFYDASDEADTMRPPAAGQPGYRTIYENCLRELNRTVASDTRWAFRWFQYDHLALGGHHQRHCEHAGGSIGALRDPAVTPKFVDPNPFEVEEKAEGKRAGPRAPTEPLQQAGTGGASINLTDRAEYFRALVKVGDAMGEHKYGNRGRNTWQASQHGGFGDPYFYYPEGFASAFDVLTEAGKEVYRRKWGHRDCDIVEGTALKLWDQWQVERDWEE</sequence>
<keyword evidence="2" id="KW-0472">Membrane</keyword>
<evidence type="ECO:0000313" key="5">
    <source>
        <dbReference type="Proteomes" id="UP000319257"/>
    </source>
</evidence>
<dbReference type="InParanoid" id="A0A507AGY5"/>
<comment type="caution">
    <text evidence="3">The sequence shown here is derived from an EMBL/GenBank/DDBJ whole genome shotgun (WGS) entry which is preliminary data.</text>
</comment>
<reference evidence="3 5" key="1">
    <citation type="submission" date="2019-06" db="EMBL/GenBank/DDBJ databases">
        <title>Draft genome sequence of the filamentous fungus Phialemoniopsis curvata isolated from diesel fuel.</title>
        <authorList>
            <person name="Varaljay V.A."/>
            <person name="Lyon W.J."/>
            <person name="Crouch A.L."/>
            <person name="Drake C.E."/>
            <person name="Hollomon J.M."/>
            <person name="Nadeau L.J."/>
            <person name="Nunn H.S."/>
            <person name="Stevenson B.S."/>
            <person name="Bojanowski C.L."/>
            <person name="Crookes-Goodson W.J."/>
        </authorList>
    </citation>
    <scope>NUCLEOTIDE SEQUENCE [LARGE SCALE GENOMIC DNA]</scope>
    <source>
        <strain evidence="3 5">D216</strain>
    </source>
</reference>
<feature type="transmembrane region" description="Helical" evidence="2">
    <location>
        <begin position="79"/>
        <end position="100"/>
    </location>
</feature>
<dbReference type="EMBL" id="SKBQ01000006">
    <property type="protein sequence ID" value="TPX09115.1"/>
    <property type="molecule type" value="Genomic_DNA"/>
</dbReference>
<dbReference type="STRING" id="1093900.A0A507AGY5"/>
<feature type="region of interest" description="Disordered" evidence="1">
    <location>
        <begin position="403"/>
        <end position="427"/>
    </location>
</feature>
<evidence type="ECO:0000256" key="1">
    <source>
        <dbReference type="SAM" id="MobiDB-lite"/>
    </source>
</evidence>
<dbReference type="EMBL" id="SKBQ01000006">
    <property type="protein sequence ID" value="TPX09162.1"/>
    <property type="molecule type" value="Genomic_DNA"/>
</dbReference>